<dbReference type="InterPro" id="IPR036915">
    <property type="entry name" value="Cyclin-like_sf"/>
</dbReference>
<protein>
    <recommendedName>
        <fullName evidence="2">Cyclin N-terminal domain-containing protein</fullName>
    </recommendedName>
</protein>
<keyword evidence="4" id="KW-1185">Reference proteome</keyword>
<evidence type="ECO:0000313" key="3">
    <source>
        <dbReference type="EMBL" id="CAK9176524.1"/>
    </source>
</evidence>
<dbReference type="SUPFAM" id="SSF47954">
    <property type="entry name" value="Cyclin-like"/>
    <property type="match status" value="1"/>
</dbReference>
<dbReference type="Pfam" id="PF00134">
    <property type="entry name" value="Cyclin_N"/>
    <property type="match status" value="1"/>
</dbReference>
<evidence type="ECO:0000256" key="1">
    <source>
        <dbReference type="SAM" id="MobiDB-lite"/>
    </source>
</evidence>
<feature type="domain" description="Cyclin N-terminal" evidence="2">
    <location>
        <begin position="70"/>
        <end position="130"/>
    </location>
</feature>
<gene>
    <name evidence="3" type="ORF">ILEXP_LOCUS46376</name>
</gene>
<feature type="region of interest" description="Disordered" evidence="1">
    <location>
        <begin position="49"/>
        <end position="68"/>
    </location>
</feature>
<dbReference type="InterPro" id="IPR006671">
    <property type="entry name" value="Cyclin_N"/>
</dbReference>
<reference evidence="3 4" key="1">
    <citation type="submission" date="2024-02" db="EMBL/GenBank/DDBJ databases">
        <authorList>
            <person name="Vignale AGUSTIN F."/>
            <person name="Sosa J E."/>
            <person name="Modenutti C."/>
        </authorList>
    </citation>
    <scope>NUCLEOTIDE SEQUENCE [LARGE SCALE GENOMIC DNA]</scope>
</reference>
<evidence type="ECO:0000313" key="4">
    <source>
        <dbReference type="Proteomes" id="UP001642360"/>
    </source>
</evidence>
<comment type="caution">
    <text evidence="3">The sequence shown here is derived from an EMBL/GenBank/DDBJ whole genome shotgun (WGS) entry which is preliminary data.</text>
</comment>
<accession>A0ABC8U433</accession>
<organism evidence="3 4">
    <name type="scientific">Ilex paraguariensis</name>
    <name type="common">yerba mate</name>
    <dbReference type="NCBI Taxonomy" id="185542"/>
    <lineage>
        <taxon>Eukaryota</taxon>
        <taxon>Viridiplantae</taxon>
        <taxon>Streptophyta</taxon>
        <taxon>Embryophyta</taxon>
        <taxon>Tracheophyta</taxon>
        <taxon>Spermatophyta</taxon>
        <taxon>Magnoliopsida</taxon>
        <taxon>eudicotyledons</taxon>
        <taxon>Gunneridae</taxon>
        <taxon>Pentapetalae</taxon>
        <taxon>asterids</taxon>
        <taxon>campanulids</taxon>
        <taxon>Aquifoliales</taxon>
        <taxon>Aquifoliaceae</taxon>
        <taxon>Ilex</taxon>
    </lineage>
</organism>
<dbReference type="Proteomes" id="UP001642360">
    <property type="component" value="Unassembled WGS sequence"/>
</dbReference>
<dbReference type="EMBL" id="CAUOFW020006835">
    <property type="protein sequence ID" value="CAK9176524.1"/>
    <property type="molecule type" value="Genomic_DNA"/>
</dbReference>
<dbReference type="Gene3D" id="1.10.472.10">
    <property type="entry name" value="Cyclin-like"/>
    <property type="match status" value="1"/>
</dbReference>
<dbReference type="AlphaFoldDB" id="A0ABC8U433"/>
<name>A0ABC8U433_9AQUA</name>
<proteinExistence type="predicted"/>
<evidence type="ECO:0000259" key="2">
    <source>
        <dbReference type="Pfam" id="PF00134"/>
    </source>
</evidence>
<sequence>MAAEGRNRRALGCIGNLVTGHGIDYKPLPHVSCPVTKISSDCEEVKKDKGLNKKNSGEGPSRKKASTLTSNESPFHVYMDTQLEINEKMSAILIDLLIDVHNKFKLMPEILYFTIIVDRYHAVKTLVRNEL</sequence>